<evidence type="ECO:0000313" key="1">
    <source>
        <dbReference type="EMBL" id="TDE17343.1"/>
    </source>
</evidence>
<dbReference type="OrthoDB" id="9798386at2"/>
<gene>
    <name evidence="1" type="ORF">E0F88_05490</name>
</gene>
<dbReference type="InterPro" id="IPR027268">
    <property type="entry name" value="Peptidase_M4/M1_CTD_sf"/>
</dbReference>
<evidence type="ECO:0008006" key="3">
    <source>
        <dbReference type="Google" id="ProtNLM"/>
    </source>
</evidence>
<accession>A0A4R5E107</accession>
<reference evidence="1 2" key="1">
    <citation type="submission" date="2019-03" db="EMBL/GenBank/DDBJ databases">
        <title>Dyadobacter AR-3-6 sp. nov., isolated from arctic soil.</title>
        <authorList>
            <person name="Chaudhary D.K."/>
        </authorList>
    </citation>
    <scope>NUCLEOTIDE SEQUENCE [LARGE SCALE GENOMIC DNA]</scope>
    <source>
        <strain evidence="1 2">AR-3-6</strain>
    </source>
</reference>
<protein>
    <recommendedName>
        <fullName evidence="3">Peptidase M1 membrane alanine aminopeptidase domain-containing protein</fullName>
    </recommendedName>
</protein>
<keyword evidence="2" id="KW-1185">Reference proteome</keyword>
<proteinExistence type="predicted"/>
<dbReference type="EMBL" id="SMFL01000002">
    <property type="protein sequence ID" value="TDE17343.1"/>
    <property type="molecule type" value="Genomic_DNA"/>
</dbReference>
<sequence length="757" mass="83417">MATNFHLAPPATLNSGMMCVPIDISHIEANMVFDLSNHTAKGDAFIKYLTGSVSGCPIFDLRQTITEIFEDDSLVATPLNKIFTADFGGGANAGMKVLKQTLPANSAHKLRLKYNIGIPDASTAGSYQPHVDFTGNRLVFNFGFTDLGAGRYLESFAPANLVYDQYSIEINVRLVNSTVSHSVITNGIVTSLGFNNWKISFPTTSTALSTLLEIRPADTLTCQSDTVLLPVSGQTVTITAWKPATSALDLATQLAAVKSRLIGNENNFGPYSHGNRFTVFLNTGGMEYDGATTTSPGSLSHEVFHSWWARGIKPSSQPDAWWDEAWTTYYDGGGGNLSFPFNFANAPVELCPRNPWIRITAPGSYDAGNTFWKGISALIGNIALRSLMKSFYVKYKSTLVSTTQIESYLLAKSGNATIVDAFHKFIYGIGDPVSTPDIWLKDDTTDVLGNNLLTGRFWNSPDIWVRNKDDDGLTHQSPEFGQDNWIYARVRNKSAVQVIKHFAVAFNVKHYAGTQFTYPDDFLPCLDVAVGFNLLPGSSQVVKIRWKKKYVLPANSHACIVVAALTRGDATVSGSHVWESNNLAQKNVTIVDVKPNGFVLIPFMVGYNLLIKATNFKLQLIRPPLFPKLEVSIIHNSKIFSNFSSLQPWTHFRPDTLPSSTGEVPHEHEPDFSVRTNHSDRIEIGFPNSSYEMHFAPEHISTLSFPLKKKDSLLLYLKIKLPSAIRHDGPLLFDLLQTTSDSKKIVGGISIEVNVVQ</sequence>
<dbReference type="RefSeq" id="WP_131957169.1">
    <property type="nucleotide sequence ID" value="NZ_SMFL01000002.1"/>
</dbReference>
<dbReference type="Proteomes" id="UP000294850">
    <property type="component" value="Unassembled WGS sequence"/>
</dbReference>
<dbReference type="Gene3D" id="1.10.390.10">
    <property type="entry name" value="Neutral Protease Domain 2"/>
    <property type="match status" value="1"/>
</dbReference>
<organism evidence="1 2">
    <name type="scientific">Dyadobacter psychrotolerans</name>
    <dbReference type="NCBI Taxonomy" id="2541721"/>
    <lineage>
        <taxon>Bacteria</taxon>
        <taxon>Pseudomonadati</taxon>
        <taxon>Bacteroidota</taxon>
        <taxon>Cytophagia</taxon>
        <taxon>Cytophagales</taxon>
        <taxon>Spirosomataceae</taxon>
        <taxon>Dyadobacter</taxon>
    </lineage>
</organism>
<dbReference type="SUPFAM" id="SSF55486">
    <property type="entry name" value="Metalloproteases ('zincins'), catalytic domain"/>
    <property type="match status" value="1"/>
</dbReference>
<evidence type="ECO:0000313" key="2">
    <source>
        <dbReference type="Proteomes" id="UP000294850"/>
    </source>
</evidence>
<dbReference type="AlphaFoldDB" id="A0A4R5E107"/>
<comment type="caution">
    <text evidence="1">The sequence shown here is derived from an EMBL/GenBank/DDBJ whole genome shotgun (WGS) entry which is preliminary data.</text>
</comment>
<name>A0A4R5E107_9BACT</name>